<comment type="caution">
    <text evidence="3">The sequence shown here is derived from an EMBL/GenBank/DDBJ whole genome shotgun (WGS) entry which is preliminary data.</text>
</comment>
<reference evidence="3 4" key="1">
    <citation type="submission" date="2020-08" db="EMBL/GenBank/DDBJ databases">
        <title>A Genomic Blueprint of the Chicken Gut Microbiome.</title>
        <authorList>
            <person name="Gilroy R."/>
            <person name="Ravi A."/>
            <person name="Getino M."/>
            <person name="Pursley I."/>
            <person name="Horton D.L."/>
            <person name="Alikhan N.-F."/>
            <person name="Baker D."/>
            <person name="Gharbi K."/>
            <person name="Hall N."/>
            <person name="Watson M."/>
            <person name="Adriaenssens E.M."/>
            <person name="Foster-Nyarko E."/>
            <person name="Jarju S."/>
            <person name="Secka A."/>
            <person name="Antonio M."/>
            <person name="Oren A."/>
            <person name="Chaudhuri R."/>
            <person name="La Ragione R.M."/>
            <person name="Hildebrand F."/>
            <person name="Pallen M.J."/>
        </authorList>
    </citation>
    <scope>NUCLEOTIDE SEQUENCE [LARGE SCALE GENOMIC DNA]</scope>
    <source>
        <strain evidence="3 4">Sa4CUA7</strain>
    </source>
</reference>
<feature type="compositionally biased region" description="Pro residues" evidence="1">
    <location>
        <begin position="7"/>
        <end position="21"/>
    </location>
</feature>
<keyword evidence="2" id="KW-1133">Transmembrane helix</keyword>
<dbReference type="EMBL" id="JACSQP010000009">
    <property type="protein sequence ID" value="MBD7958528.1"/>
    <property type="molecule type" value="Genomic_DNA"/>
</dbReference>
<protein>
    <recommendedName>
        <fullName evidence="5">DUF4190 domain-containing protein</fullName>
    </recommendedName>
</protein>
<organism evidence="3 4">
    <name type="scientific">Microbacterium pullorum</name>
    <dbReference type="NCBI Taxonomy" id="2762236"/>
    <lineage>
        <taxon>Bacteria</taxon>
        <taxon>Bacillati</taxon>
        <taxon>Actinomycetota</taxon>
        <taxon>Actinomycetes</taxon>
        <taxon>Micrococcales</taxon>
        <taxon>Microbacteriaceae</taxon>
        <taxon>Microbacterium</taxon>
    </lineage>
</organism>
<evidence type="ECO:0008006" key="5">
    <source>
        <dbReference type="Google" id="ProtNLM"/>
    </source>
</evidence>
<feature type="region of interest" description="Disordered" evidence="1">
    <location>
        <begin position="1"/>
        <end position="32"/>
    </location>
</feature>
<feature type="transmembrane region" description="Helical" evidence="2">
    <location>
        <begin position="120"/>
        <end position="141"/>
    </location>
</feature>
<feature type="transmembrane region" description="Helical" evidence="2">
    <location>
        <begin position="75"/>
        <end position="108"/>
    </location>
</feature>
<dbReference type="Proteomes" id="UP000648352">
    <property type="component" value="Unassembled WGS sequence"/>
</dbReference>
<evidence type="ECO:0000256" key="1">
    <source>
        <dbReference type="SAM" id="MobiDB-lite"/>
    </source>
</evidence>
<evidence type="ECO:0000256" key="2">
    <source>
        <dbReference type="SAM" id="Phobius"/>
    </source>
</evidence>
<accession>A0ABR8S4X7</accession>
<keyword evidence="4" id="KW-1185">Reference proteome</keyword>
<name>A0ABR8S4X7_9MICO</name>
<sequence length="150" mass="15696">MTREPAQPAPPPPSAPSPLIEPPSTDVVPADESLRLPGEHRGGFSRLPTAPVEVTRAETGTTATWIEPQRPLVGLAGWALGFSVAGLLIACFVGWGFPIGIGSAITAIVALRRPLENRAVAVWALVLGIVSVLYSAGWLVWAAQTANIFA</sequence>
<keyword evidence="2" id="KW-0472">Membrane</keyword>
<evidence type="ECO:0000313" key="3">
    <source>
        <dbReference type="EMBL" id="MBD7958528.1"/>
    </source>
</evidence>
<keyword evidence="2" id="KW-0812">Transmembrane</keyword>
<evidence type="ECO:0000313" key="4">
    <source>
        <dbReference type="Proteomes" id="UP000648352"/>
    </source>
</evidence>
<gene>
    <name evidence="3" type="ORF">H9651_12835</name>
</gene>
<proteinExistence type="predicted"/>